<reference evidence="2 3" key="1">
    <citation type="submission" date="2019-11" db="EMBL/GenBank/DDBJ databases">
        <title>Venturia inaequalis Genome Resource.</title>
        <authorList>
            <person name="Lichtner F.J."/>
        </authorList>
    </citation>
    <scope>NUCLEOTIDE SEQUENCE [LARGE SCALE GENOMIC DNA]</scope>
    <source>
        <strain evidence="2">Bline_iso_100314</strain>
    </source>
</reference>
<dbReference type="EMBL" id="WNWQ01000736">
    <property type="protein sequence ID" value="KAE9964152.1"/>
    <property type="molecule type" value="Genomic_DNA"/>
</dbReference>
<sequence length="522" mass="57356">MAAALGFFGVHTRPPGTAELNIDHPNDMSQTREEIAAPATIVDVLSTSIVLRQIAPYVSPATLFALATTNKSINSILYQSPDTFRYLNLSTVKSATFDSAPIDKGAISWRSQRMDESLTEDEFYSGPLRGIMSRLARRNILSHVTTMILDGLTVPADVIREIISEDRFNVRILSVREAKHLNERKLMQVLKYAVRPSRPAGTPKLKGLYIFGAMDPRPTPPEPVNGRRRSHARYPGSSHQSVMTALGAQLGAEWNQKSQEALNTELCGTMDKWYQPGRMFKKTLISDWAETLQACQGIIHFDAVLCRGPRHDPKNFLGHDPATLSHHNSYIPPTVATVALGTAGCAGCGSCSEGPAIFGQSPSHFLPLLSPPPLHASSIHAAQIPHTKDGTIPKLFARCTECLKERYCERCNKWWDESCYKPGGTRTELQNTEWLTQWQSHGGDQPKEDIKVHMGLCVESCLVGELMDGAGEGGMWGRWDQRETVSGVGRPATGATTADDVPENYTDYDCAKGVSLPLSDKS</sequence>
<dbReference type="Proteomes" id="UP000433883">
    <property type="component" value="Unassembled WGS sequence"/>
</dbReference>
<organism evidence="2 3">
    <name type="scientific">Venturia inaequalis</name>
    <name type="common">Apple scab fungus</name>
    <dbReference type="NCBI Taxonomy" id="5025"/>
    <lineage>
        <taxon>Eukaryota</taxon>
        <taxon>Fungi</taxon>
        <taxon>Dikarya</taxon>
        <taxon>Ascomycota</taxon>
        <taxon>Pezizomycotina</taxon>
        <taxon>Dothideomycetes</taxon>
        <taxon>Pleosporomycetidae</taxon>
        <taxon>Venturiales</taxon>
        <taxon>Venturiaceae</taxon>
        <taxon>Venturia</taxon>
    </lineage>
</organism>
<feature type="region of interest" description="Disordered" evidence="1">
    <location>
        <begin position="216"/>
        <end position="238"/>
    </location>
</feature>
<gene>
    <name evidence="2" type="ORF">BLS_008592</name>
</gene>
<evidence type="ECO:0000313" key="2">
    <source>
        <dbReference type="EMBL" id="KAE9964152.1"/>
    </source>
</evidence>
<dbReference type="AlphaFoldDB" id="A0A8H3YN18"/>
<evidence type="ECO:0000256" key="1">
    <source>
        <dbReference type="SAM" id="MobiDB-lite"/>
    </source>
</evidence>
<proteinExistence type="predicted"/>
<evidence type="ECO:0008006" key="4">
    <source>
        <dbReference type="Google" id="ProtNLM"/>
    </source>
</evidence>
<comment type="caution">
    <text evidence="2">The sequence shown here is derived from an EMBL/GenBank/DDBJ whole genome shotgun (WGS) entry which is preliminary data.</text>
</comment>
<protein>
    <recommendedName>
        <fullName evidence="4">F-box domain-containing protein</fullName>
    </recommendedName>
</protein>
<name>A0A8H3YN18_VENIN</name>
<accession>A0A8H3YN18</accession>
<evidence type="ECO:0000313" key="3">
    <source>
        <dbReference type="Proteomes" id="UP000433883"/>
    </source>
</evidence>